<reference evidence="1" key="1">
    <citation type="submission" date="2021-02" db="EMBL/GenBank/DDBJ databases">
        <authorList>
            <person name="Nowell W R."/>
        </authorList>
    </citation>
    <scope>NUCLEOTIDE SEQUENCE</scope>
</reference>
<dbReference type="EMBL" id="CAJOAY010018228">
    <property type="protein sequence ID" value="CAF4318678.1"/>
    <property type="molecule type" value="Genomic_DNA"/>
</dbReference>
<proteinExistence type="predicted"/>
<name>A0A820J3A4_9BILA</name>
<evidence type="ECO:0000313" key="1">
    <source>
        <dbReference type="EMBL" id="CAF4318678.1"/>
    </source>
</evidence>
<dbReference type="AlphaFoldDB" id="A0A820J3A4"/>
<dbReference type="Proteomes" id="UP000663881">
    <property type="component" value="Unassembled WGS sequence"/>
</dbReference>
<organism evidence="1 2">
    <name type="scientific">Adineta steineri</name>
    <dbReference type="NCBI Taxonomy" id="433720"/>
    <lineage>
        <taxon>Eukaryota</taxon>
        <taxon>Metazoa</taxon>
        <taxon>Spiralia</taxon>
        <taxon>Gnathifera</taxon>
        <taxon>Rotifera</taxon>
        <taxon>Eurotatoria</taxon>
        <taxon>Bdelloidea</taxon>
        <taxon>Adinetida</taxon>
        <taxon>Adinetidae</taxon>
        <taxon>Adineta</taxon>
    </lineage>
</organism>
<gene>
    <name evidence="1" type="ORF">OKA104_LOCUS47123</name>
</gene>
<comment type="caution">
    <text evidence="1">The sequence shown here is derived from an EMBL/GenBank/DDBJ whole genome shotgun (WGS) entry which is preliminary data.</text>
</comment>
<feature type="non-terminal residue" evidence="1">
    <location>
        <position position="1"/>
    </location>
</feature>
<sequence length="134" mass="15526">SLIFLPLGTHENFIHSSNNTVIERILRLFELECDQEKEARTLTETSNSYTNLTNEKNIKYMKAQFILRFVDMMANDMISNRVYSTATTTNSYSISENNYQNNNNNEIVYLSSDSRIEIQQTELNQSNDNCSGNF</sequence>
<accession>A0A820J3A4</accession>
<protein>
    <submittedName>
        <fullName evidence="1">Uncharacterized protein</fullName>
    </submittedName>
</protein>
<evidence type="ECO:0000313" key="2">
    <source>
        <dbReference type="Proteomes" id="UP000663881"/>
    </source>
</evidence>